<protein>
    <recommendedName>
        <fullName evidence="4">Odorant receptor</fullName>
    </recommendedName>
</protein>
<feature type="transmembrane region" description="Helical" evidence="1">
    <location>
        <begin position="36"/>
        <end position="59"/>
    </location>
</feature>
<dbReference type="EMBL" id="JAVHJV010000012">
    <property type="protein sequence ID" value="KAK5938655.1"/>
    <property type="molecule type" value="Genomic_DNA"/>
</dbReference>
<evidence type="ECO:0000313" key="2">
    <source>
        <dbReference type="EMBL" id="KAK5938655.1"/>
    </source>
</evidence>
<name>A0ABR0RDF5_9EURO</name>
<feature type="transmembrane region" description="Helical" evidence="1">
    <location>
        <begin position="344"/>
        <end position="367"/>
    </location>
</feature>
<sequence>MIPAHSFAKRGMEMANHAFSMKQQADEPDVHQIPPLAALIFLLTCVAFFVLLAAISYTYGHLITTLCMVESSSSNAYVPIHSVEPAEDAPPAYTEDGVPKPNDAEVNIVRTQPITASLRATILHLTAKAGFWARLRGLSVYFVWNFARSIVVGMLSAASSNPFGMMIAAIIAEILLANLHMTWIHVIISEPSPKKWYQRIPTPFFKTWKKIVPAVAVWAVTSQVVTILPMLVTGTFGPMRHMQDPNYDPGMKEAYATAGQLFFAMFLTIALVVLLQIPATVAMVRVAASMLPEEDETIVPFDRTFGGLTTPEIIGGQGKIGIVEAWRSFNWECRRRLLRTVLKVAVIMMATWILFTTVALIEAHLLFGPAFGEMMKSMHGVANRGS</sequence>
<organism evidence="2 3">
    <name type="scientific">Knufia obscura</name>
    <dbReference type="NCBI Taxonomy" id="1635080"/>
    <lineage>
        <taxon>Eukaryota</taxon>
        <taxon>Fungi</taxon>
        <taxon>Dikarya</taxon>
        <taxon>Ascomycota</taxon>
        <taxon>Pezizomycotina</taxon>
        <taxon>Eurotiomycetes</taxon>
        <taxon>Chaetothyriomycetidae</taxon>
        <taxon>Chaetothyriales</taxon>
        <taxon>Trichomeriaceae</taxon>
        <taxon>Knufia</taxon>
    </lineage>
</organism>
<feature type="transmembrane region" description="Helical" evidence="1">
    <location>
        <begin position="211"/>
        <end position="234"/>
    </location>
</feature>
<reference evidence="2 3" key="1">
    <citation type="journal article" date="2023" name="Res Sq">
        <title>Genomic and morphological characterization of Knufia obscura isolated from the Mars 2020 spacecraft assembly facility.</title>
        <authorList>
            <person name="Chander A.M."/>
            <person name="Teixeira M.M."/>
            <person name="Singh N.K."/>
            <person name="Williams M.P."/>
            <person name="Parker C.W."/>
            <person name="Leo P."/>
            <person name="Stajich J.E."/>
            <person name="Torok T."/>
            <person name="Tighe S."/>
            <person name="Mason C.E."/>
            <person name="Venkateswaran K."/>
        </authorList>
    </citation>
    <scope>NUCLEOTIDE SEQUENCE [LARGE SCALE GENOMIC DNA]</scope>
    <source>
        <strain evidence="2 3">CCFEE 5817</strain>
    </source>
</reference>
<accession>A0ABR0RDF5</accession>
<keyword evidence="3" id="KW-1185">Reference proteome</keyword>
<feature type="transmembrane region" description="Helical" evidence="1">
    <location>
        <begin position="138"/>
        <end position="157"/>
    </location>
</feature>
<feature type="transmembrane region" description="Helical" evidence="1">
    <location>
        <begin position="254"/>
        <end position="275"/>
    </location>
</feature>
<keyword evidence="1" id="KW-0472">Membrane</keyword>
<feature type="transmembrane region" description="Helical" evidence="1">
    <location>
        <begin position="163"/>
        <end position="190"/>
    </location>
</feature>
<evidence type="ECO:0000313" key="3">
    <source>
        <dbReference type="Proteomes" id="UP001334248"/>
    </source>
</evidence>
<gene>
    <name evidence="2" type="ORF">PMZ80_008846</name>
</gene>
<comment type="caution">
    <text evidence="2">The sequence shown here is derived from an EMBL/GenBank/DDBJ whole genome shotgun (WGS) entry which is preliminary data.</text>
</comment>
<evidence type="ECO:0008006" key="4">
    <source>
        <dbReference type="Google" id="ProtNLM"/>
    </source>
</evidence>
<evidence type="ECO:0000256" key="1">
    <source>
        <dbReference type="SAM" id="Phobius"/>
    </source>
</evidence>
<keyword evidence="1" id="KW-1133">Transmembrane helix</keyword>
<dbReference type="GeneID" id="90002295"/>
<keyword evidence="1" id="KW-0812">Transmembrane</keyword>
<proteinExistence type="predicted"/>
<dbReference type="Proteomes" id="UP001334248">
    <property type="component" value="Unassembled WGS sequence"/>
</dbReference>
<dbReference type="RefSeq" id="XP_064726745.1">
    <property type="nucleotide sequence ID" value="XM_064877243.1"/>
</dbReference>